<name>A0A6L3ZLI2_9FLAO</name>
<reference evidence="9 10" key="1">
    <citation type="submission" date="2019-10" db="EMBL/GenBank/DDBJ databases">
        <title>Genome sequence of Phaeocystidibacter marisrubri JCM30614 (type strain).</title>
        <authorList>
            <person name="Bowman J.P."/>
        </authorList>
    </citation>
    <scope>NUCLEOTIDE SEQUENCE [LARGE SCALE GENOMIC DNA]</scope>
    <source>
        <strain evidence="9 10">JCM 30614</strain>
    </source>
</reference>
<dbReference type="PROSITE" id="PS51257">
    <property type="entry name" value="PROKAR_LIPOPROTEIN"/>
    <property type="match status" value="1"/>
</dbReference>
<dbReference type="InterPro" id="IPR044666">
    <property type="entry name" value="Cyclophilin_A-like"/>
</dbReference>
<evidence type="ECO:0000256" key="3">
    <source>
        <dbReference type="ARBA" id="ARBA00013194"/>
    </source>
</evidence>
<evidence type="ECO:0000256" key="4">
    <source>
        <dbReference type="ARBA" id="ARBA00023110"/>
    </source>
</evidence>
<organism evidence="9 10">
    <name type="scientific">Phaeocystidibacter marisrubri</name>
    <dbReference type="NCBI Taxonomy" id="1577780"/>
    <lineage>
        <taxon>Bacteria</taxon>
        <taxon>Pseudomonadati</taxon>
        <taxon>Bacteroidota</taxon>
        <taxon>Flavobacteriia</taxon>
        <taxon>Flavobacteriales</taxon>
        <taxon>Phaeocystidibacteraceae</taxon>
        <taxon>Phaeocystidibacter</taxon>
    </lineage>
</organism>
<evidence type="ECO:0000256" key="5">
    <source>
        <dbReference type="ARBA" id="ARBA00023235"/>
    </source>
</evidence>
<dbReference type="AlphaFoldDB" id="A0A6L3ZLI2"/>
<comment type="similarity">
    <text evidence="2">Belongs to the cyclophilin-type PPIase family.</text>
</comment>
<evidence type="ECO:0000256" key="2">
    <source>
        <dbReference type="ARBA" id="ARBA00007365"/>
    </source>
</evidence>
<dbReference type="EMBL" id="WBVQ01000001">
    <property type="protein sequence ID" value="KAB2818000.1"/>
    <property type="molecule type" value="Genomic_DNA"/>
</dbReference>
<dbReference type="EC" id="5.2.1.8" evidence="3 6"/>
<accession>A0A6L3ZLI2</accession>
<dbReference type="InterPro" id="IPR020892">
    <property type="entry name" value="Cyclophilin-type_PPIase_CS"/>
</dbReference>
<dbReference type="PRINTS" id="PR00153">
    <property type="entry name" value="CSAPPISMRASE"/>
</dbReference>
<evidence type="ECO:0000313" key="9">
    <source>
        <dbReference type="EMBL" id="KAB2818000.1"/>
    </source>
</evidence>
<dbReference type="PANTHER" id="PTHR45625:SF4">
    <property type="entry name" value="PEPTIDYLPROLYL ISOMERASE DOMAIN AND WD REPEAT-CONTAINING PROTEIN 1"/>
    <property type="match status" value="1"/>
</dbReference>
<evidence type="ECO:0000256" key="1">
    <source>
        <dbReference type="ARBA" id="ARBA00000971"/>
    </source>
</evidence>
<keyword evidence="10" id="KW-1185">Reference proteome</keyword>
<dbReference type="PANTHER" id="PTHR45625">
    <property type="entry name" value="PEPTIDYL-PROLYL CIS-TRANS ISOMERASE-RELATED"/>
    <property type="match status" value="1"/>
</dbReference>
<dbReference type="GO" id="GO:0006457">
    <property type="term" value="P:protein folding"/>
    <property type="evidence" value="ECO:0007669"/>
    <property type="project" value="InterPro"/>
</dbReference>
<comment type="catalytic activity">
    <reaction evidence="1 6">
        <text>[protein]-peptidylproline (omega=180) = [protein]-peptidylproline (omega=0)</text>
        <dbReference type="Rhea" id="RHEA:16237"/>
        <dbReference type="Rhea" id="RHEA-COMP:10747"/>
        <dbReference type="Rhea" id="RHEA-COMP:10748"/>
        <dbReference type="ChEBI" id="CHEBI:83833"/>
        <dbReference type="ChEBI" id="CHEBI:83834"/>
        <dbReference type="EC" id="5.2.1.8"/>
    </reaction>
</comment>
<dbReference type="Gene3D" id="3.10.50.40">
    <property type="match status" value="1"/>
</dbReference>
<dbReference type="PROSITE" id="PS00170">
    <property type="entry name" value="CSA_PPIASE_1"/>
    <property type="match status" value="1"/>
</dbReference>
<evidence type="ECO:0000313" key="10">
    <source>
        <dbReference type="Proteomes" id="UP000484164"/>
    </source>
</evidence>
<dbReference type="Proteomes" id="UP000484164">
    <property type="component" value="Unassembled WGS sequence"/>
</dbReference>
<gene>
    <name evidence="9" type="ORF">F8C82_06240</name>
</gene>
<dbReference type="Pfam" id="PF00160">
    <property type="entry name" value="Pro_isomerase"/>
    <property type="match status" value="1"/>
</dbReference>
<protein>
    <recommendedName>
        <fullName evidence="3 6">peptidylprolyl isomerase</fullName>
        <ecNumber evidence="3 6">5.2.1.8</ecNumber>
    </recommendedName>
</protein>
<dbReference type="GO" id="GO:0003755">
    <property type="term" value="F:peptidyl-prolyl cis-trans isomerase activity"/>
    <property type="evidence" value="ECO:0007669"/>
    <property type="project" value="UniProtKB-KW"/>
</dbReference>
<dbReference type="PROSITE" id="PS50072">
    <property type="entry name" value="CSA_PPIASE_2"/>
    <property type="match status" value="1"/>
</dbReference>
<dbReference type="Pfam" id="PF00254">
    <property type="entry name" value="FKBP_C"/>
    <property type="match status" value="1"/>
</dbReference>
<dbReference type="InterPro" id="IPR001179">
    <property type="entry name" value="PPIase_FKBP_dom"/>
</dbReference>
<dbReference type="Gene3D" id="2.40.100.10">
    <property type="entry name" value="Cyclophilin-like"/>
    <property type="match status" value="1"/>
</dbReference>
<dbReference type="RefSeq" id="WP_151692688.1">
    <property type="nucleotide sequence ID" value="NZ_BMGX01000002.1"/>
</dbReference>
<dbReference type="InterPro" id="IPR002130">
    <property type="entry name" value="Cyclophilin-type_PPIase_dom"/>
</dbReference>
<dbReference type="InterPro" id="IPR029000">
    <property type="entry name" value="Cyclophilin-like_dom_sf"/>
</dbReference>
<dbReference type="SUPFAM" id="SSF50891">
    <property type="entry name" value="Cyclophilin-like"/>
    <property type="match status" value="1"/>
</dbReference>
<keyword evidence="5 6" id="KW-0413">Isomerase</keyword>
<sequence length="392" mass="42209">MKFIQLLGLAAIMSFASSCKSSSNEVSINENKVVLTDGLYAKMSTTKGDILIKLYYDATPMTVGSFVSLAEGTNELTTVKKGEPYFNGLTFHRVIADFMIQGGDPQGNGSGGPGYQFPDEFVDTLKHTSSGILSMANAGPGTNGSQFFITDTATRFLDNKHAIFGKVVNGMSVVRAIARVEKSQGDKPKTAVVIDSVRIIRIGSDARKFDAFAALQAGMEKAEADKVAVNEARAEDAQAFLDTYTWLQDGESSEDVFKGLFADWTNQMQTTPSGLGYIVLEEGTGPQVEANEFVIVDYTGYLAENGKFFDSSYESIAKAIGTYDPRRPYEGFQIMSGPSGRVIEGWKEGIMLFKKGTKARLIIPPSLGYGAQGAGGVIPPNATLVFDINIAE</sequence>
<dbReference type="SUPFAM" id="SSF54534">
    <property type="entry name" value="FKBP-like"/>
    <property type="match status" value="1"/>
</dbReference>
<evidence type="ECO:0000256" key="6">
    <source>
        <dbReference type="PROSITE-ProRule" id="PRU00277"/>
    </source>
</evidence>
<dbReference type="OrthoDB" id="9807797at2"/>
<dbReference type="PROSITE" id="PS50059">
    <property type="entry name" value="FKBP_PPIASE"/>
    <property type="match status" value="1"/>
</dbReference>
<evidence type="ECO:0000259" key="7">
    <source>
        <dbReference type="PROSITE" id="PS50059"/>
    </source>
</evidence>
<dbReference type="CDD" id="cd00317">
    <property type="entry name" value="cyclophilin"/>
    <property type="match status" value="1"/>
</dbReference>
<evidence type="ECO:0000259" key="8">
    <source>
        <dbReference type="PROSITE" id="PS50072"/>
    </source>
</evidence>
<feature type="domain" description="PPIase cyclophilin-type" evidence="8">
    <location>
        <begin position="48"/>
        <end position="199"/>
    </location>
</feature>
<proteinExistence type="inferred from homology"/>
<dbReference type="InterPro" id="IPR046357">
    <property type="entry name" value="PPIase_dom_sf"/>
</dbReference>
<comment type="caution">
    <text evidence="9">The sequence shown here is derived from an EMBL/GenBank/DDBJ whole genome shotgun (WGS) entry which is preliminary data.</text>
</comment>
<keyword evidence="4 6" id="KW-0697">Rotamase</keyword>
<feature type="domain" description="PPIase FKBP-type" evidence="7">
    <location>
        <begin position="291"/>
        <end position="392"/>
    </location>
</feature>